<evidence type="ECO:0000256" key="3">
    <source>
        <dbReference type="ARBA" id="ARBA00011245"/>
    </source>
</evidence>
<gene>
    <name evidence="12" type="ORF">DVH24_028913</name>
</gene>
<keyword evidence="9" id="KW-0067">ATP-binding</keyword>
<protein>
    <recommendedName>
        <fullName evidence="4">inositol-1,3,4-trisphosphate 5/6-kinase</fullName>
        <ecNumber evidence="4">2.7.1.159</ecNumber>
    </recommendedName>
</protein>
<comment type="cofactor">
    <cofactor evidence="1">
        <name>Mg(2+)</name>
        <dbReference type="ChEBI" id="CHEBI:18420"/>
    </cofactor>
</comment>
<evidence type="ECO:0000256" key="9">
    <source>
        <dbReference type="ARBA" id="ARBA00022840"/>
    </source>
</evidence>
<organism evidence="12 13">
    <name type="scientific">Malus domestica</name>
    <name type="common">Apple</name>
    <name type="synonym">Pyrus malus</name>
    <dbReference type="NCBI Taxonomy" id="3750"/>
    <lineage>
        <taxon>Eukaryota</taxon>
        <taxon>Viridiplantae</taxon>
        <taxon>Streptophyta</taxon>
        <taxon>Embryophyta</taxon>
        <taxon>Tracheophyta</taxon>
        <taxon>Spermatophyta</taxon>
        <taxon>Magnoliopsida</taxon>
        <taxon>eudicotyledons</taxon>
        <taxon>Gunneridae</taxon>
        <taxon>Pentapetalae</taxon>
        <taxon>rosids</taxon>
        <taxon>fabids</taxon>
        <taxon>Rosales</taxon>
        <taxon>Rosaceae</taxon>
        <taxon>Amygdaloideae</taxon>
        <taxon>Maleae</taxon>
        <taxon>Malus</taxon>
    </lineage>
</organism>
<dbReference type="Pfam" id="PF05770">
    <property type="entry name" value="Ins134_P3_kin"/>
    <property type="match status" value="1"/>
</dbReference>
<dbReference type="InterPro" id="IPR040464">
    <property type="entry name" value="InsP(3)kin_ATP-grasp"/>
</dbReference>
<evidence type="ECO:0000256" key="5">
    <source>
        <dbReference type="ARBA" id="ARBA00022679"/>
    </source>
</evidence>
<dbReference type="Proteomes" id="UP000290289">
    <property type="component" value="Chromosome 15"/>
</dbReference>
<evidence type="ECO:0000256" key="1">
    <source>
        <dbReference type="ARBA" id="ARBA00001946"/>
    </source>
</evidence>
<evidence type="ECO:0000313" key="13">
    <source>
        <dbReference type="Proteomes" id="UP000290289"/>
    </source>
</evidence>
<name>A0A498HW12_MALDO</name>
<keyword evidence="7" id="KW-0547">Nucleotide-binding</keyword>
<evidence type="ECO:0000256" key="8">
    <source>
        <dbReference type="ARBA" id="ARBA00022777"/>
    </source>
</evidence>
<comment type="similarity">
    <text evidence="2">Belongs to the ITPK1 family.</text>
</comment>
<dbReference type="STRING" id="3750.A0A498HW12"/>
<evidence type="ECO:0000313" key="12">
    <source>
        <dbReference type="EMBL" id="RXH74192.1"/>
    </source>
</evidence>
<evidence type="ECO:0000256" key="10">
    <source>
        <dbReference type="ARBA" id="ARBA00022842"/>
    </source>
</evidence>
<dbReference type="AlphaFoldDB" id="A0A498HW12"/>
<dbReference type="PANTHER" id="PTHR14217:SF1">
    <property type="entry name" value="INOSITOL-TETRAKISPHOSPHATE 1-KINASE"/>
    <property type="match status" value="1"/>
</dbReference>
<accession>A0A498HW12</accession>
<proteinExistence type="inferred from homology"/>
<keyword evidence="13" id="KW-1185">Reference proteome</keyword>
<feature type="domain" description="Inositol 1,3,4-trisphosphate 5/6-kinase ATP-grasp" evidence="11">
    <location>
        <begin position="393"/>
        <end position="579"/>
    </location>
</feature>
<dbReference type="GO" id="GO:0005737">
    <property type="term" value="C:cytoplasm"/>
    <property type="evidence" value="ECO:0007669"/>
    <property type="project" value="TreeGrafter"/>
</dbReference>
<keyword evidence="5" id="KW-0808">Transferase</keyword>
<keyword evidence="10" id="KW-0460">Magnesium</keyword>
<evidence type="ECO:0000259" key="11">
    <source>
        <dbReference type="Pfam" id="PF05770"/>
    </source>
</evidence>
<keyword evidence="6" id="KW-0479">Metal-binding</keyword>
<keyword evidence="8" id="KW-0418">Kinase</keyword>
<dbReference type="GO" id="GO:0005524">
    <property type="term" value="F:ATP binding"/>
    <property type="evidence" value="ECO:0007669"/>
    <property type="project" value="UniProtKB-KW"/>
</dbReference>
<dbReference type="GO" id="GO:0047325">
    <property type="term" value="F:inositol-3,4,5,6-tetrakisphosphate 1-kinase activity"/>
    <property type="evidence" value="ECO:0007669"/>
    <property type="project" value="InterPro"/>
</dbReference>
<dbReference type="EMBL" id="RDQH01000341">
    <property type="protein sequence ID" value="RXH74192.1"/>
    <property type="molecule type" value="Genomic_DNA"/>
</dbReference>
<dbReference type="FunFam" id="3.30.470.20:FF:000047">
    <property type="entry name" value="Inositol-tetrakisphosphate 1-kinase 4"/>
    <property type="match status" value="1"/>
</dbReference>
<dbReference type="EC" id="2.7.1.159" evidence="4"/>
<dbReference type="PANTHER" id="PTHR14217">
    <property type="entry name" value="INOSITOL-TETRAKISPHOSPHATE 1-KINASE"/>
    <property type="match status" value="1"/>
</dbReference>
<evidence type="ECO:0000256" key="4">
    <source>
        <dbReference type="ARBA" id="ARBA00012017"/>
    </source>
</evidence>
<dbReference type="GO" id="GO:0052726">
    <property type="term" value="F:inositol-1,3,4-trisphosphate 5-kinase activity"/>
    <property type="evidence" value="ECO:0007669"/>
    <property type="project" value="InterPro"/>
</dbReference>
<dbReference type="GO" id="GO:0000287">
    <property type="term" value="F:magnesium ion binding"/>
    <property type="evidence" value="ECO:0007669"/>
    <property type="project" value="InterPro"/>
</dbReference>
<dbReference type="GO" id="GO:0032957">
    <property type="term" value="P:inositol trisphosphate metabolic process"/>
    <property type="evidence" value="ECO:0007669"/>
    <property type="project" value="InterPro"/>
</dbReference>
<evidence type="ECO:0000256" key="2">
    <source>
        <dbReference type="ARBA" id="ARBA00009601"/>
    </source>
</evidence>
<evidence type="ECO:0000256" key="7">
    <source>
        <dbReference type="ARBA" id="ARBA00022741"/>
    </source>
</evidence>
<dbReference type="Gene3D" id="3.30.470.20">
    <property type="entry name" value="ATP-grasp fold, B domain"/>
    <property type="match status" value="1"/>
</dbReference>
<comment type="subunit">
    <text evidence="3">Monomer.</text>
</comment>
<dbReference type="GO" id="GO:0052725">
    <property type="term" value="F:inositol-1,3,4-trisphosphate 6-kinase activity"/>
    <property type="evidence" value="ECO:0007669"/>
    <property type="project" value="InterPro"/>
</dbReference>
<dbReference type="InterPro" id="IPR008656">
    <property type="entry name" value="Inositol_tetrakis-P_1-kinase"/>
</dbReference>
<evidence type="ECO:0000256" key="6">
    <source>
        <dbReference type="ARBA" id="ARBA00022723"/>
    </source>
</evidence>
<sequence length="613" mass="67696">MDREVHVAPARVFSPPPPMDLSSTTLLPSMTLLLMNSLTSFLCKKILSTCISLYPRSFVRIQAFRREMAGVGGGGVGGVILDECVLFGGTNVNLQPDAHFLLHKLRHSNVPTGISYGAGLEAHKVSILKEIAAQYSIHCFLLDESASSIDDAIHEVMLAWPNTGGRILYIVSNNKEYMFPKLSKCGWLITLLSEYRTFMFSPTMLCESMTSCCWLNCKLSWFQMLKAAPHPHVRVQARLFFYISCNVESYASHGKQAFGNSVVTVGYIMKPSREEDFAKRGAFPMYPTQDGLMFVPLTFDLPLAPQLQEVDVVLHKATDEIISINLDGSLPSSTSITYSRGMQELQRYMEHHLDLCVIDPLSSIYPVVDRLKIQQILLGLEDLKTAGCCAIRGPNFLKVDDFNQSDLVQSLSEAKLALPSIVKPQVACGVADAHSMAIVFRVEDFKDLTVPLPAIIQEYVDHSSTLYKFYVLGEKVYHAVKSSTPNADGLKKLSGSTELKPLVFDSLKSLPTAKGNLSSGDGNSSKATIDLELVTSAANWLMRNLELTIFGFDVVIEEGTGDHVIVDVNYLPSFKEVPNEVAIPAFWGEDREQPETREVLSPVVSAPRRAALT</sequence>
<comment type="caution">
    <text evidence="12">The sequence shown here is derived from an EMBL/GenBank/DDBJ whole genome shotgun (WGS) entry which is preliminary data.</text>
</comment>
<reference evidence="12 13" key="1">
    <citation type="submission" date="2018-10" db="EMBL/GenBank/DDBJ databases">
        <title>A high-quality apple genome assembly.</title>
        <authorList>
            <person name="Hu J."/>
        </authorList>
    </citation>
    <scope>NUCLEOTIDE SEQUENCE [LARGE SCALE GENOMIC DNA]</scope>
    <source>
        <strain evidence="13">cv. HFTH1</strain>
        <tissue evidence="12">Young leaf</tissue>
    </source>
</reference>